<gene>
    <name evidence="1" type="ORF">CQ14_06580</name>
</gene>
<evidence type="ECO:0000313" key="2">
    <source>
        <dbReference type="Proteomes" id="UP000051660"/>
    </source>
</evidence>
<proteinExistence type="predicted"/>
<dbReference type="AlphaFoldDB" id="A0A0R3MU26"/>
<reference evidence="1 2" key="1">
    <citation type="submission" date="2014-03" db="EMBL/GenBank/DDBJ databases">
        <title>Bradyrhizobium valentinum sp. nov., isolated from effective nodules of Lupinus mariae-josephae, a lupine endemic of basic-lime soils in Eastern Spain.</title>
        <authorList>
            <person name="Duran D."/>
            <person name="Rey L."/>
            <person name="Navarro A."/>
            <person name="Busquets A."/>
            <person name="Imperial J."/>
            <person name="Ruiz-Argueso T."/>
        </authorList>
    </citation>
    <scope>NUCLEOTIDE SEQUENCE [LARGE SCALE GENOMIC DNA]</scope>
    <source>
        <strain evidence="1 2">CCBAU 23086</strain>
    </source>
</reference>
<name>A0A0R3MU26_9BRAD</name>
<sequence>MEVSSMTVLDLARLQAQTDEFDTLAALIKTFNALPAVVDDDYPRARHFYESALRTFIDALEANGRVKRVTGTVSMHYYMPDLQAQGDCRVCGHGRETPWHMHTRYEIAHDGFNGVVIGDYRTLEGKEGVVLQQIGTRVVHVYGKQWLKESA</sequence>
<protein>
    <submittedName>
        <fullName evidence="1">Uncharacterized protein</fullName>
    </submittedName>
</protein>
<accession>A0A0R3MU26</accession>
<organism evidence="1 2">
    <name type="scientific">Bradyrhizobium lablabi</name>
    <dbReference type="NCBI Taxonomy" id="722472"/>
    <lineage>
        <taxon>Bacteria</taxon>
        <taxon>Pseudomonadati</taxon>
        <taxon>Pseudomonadota</taxon>
        <taxon>Alphaproteobacteria</taxon>
        <taxon>Hyphomicrobiales</taxon>
        <taxon>Nitrobacteraceae</taxon>
        <taxon>Bradyrhizobium</taxon>
    </lineage>
</organism>
<dbReference type="Proteomes" id="UP000051660">
    <property type="component" value="Unassembled WGS sequence"/>
</dbReference>
<comment type="caution">
    <text evidence="1">The sequence shown here is derived from an EMBL/GenBank/DDBJ whole genome shotgun (WGS) entry which is preliminary data.</text>
</comment>
<evidence type="ECO:0000313" key="1">
    <source>
        <dbReference type="EMBL" id="KRR21309.1"/>
    </source>
</evidence>
<dbReference type="EMBL" id="LLYB01000081">
    <property type="protein sequence ID" value="KRR21309.1"/>
    <property type="molecule type" value="Genomic_DNA"/>
</dbReference>